<keyword evidence="2" id="KW-1185">Reference proteome</keyword>
<organism evidence="1 2">
    <name type="scientific">Leclercia tamurae</name>
    <dbReference type="NCBI Taxonomy" id="2926467"/>
    <lineage>
        <taxon>Bacteria</taxon>
        <taxon>Pseudomonadati</taxon>
        <taxon>Pseudomonadota</taxon>
        <taxon>Gammaproteobacteria</taxon>
        <taxon>Enterobacterales</taxon>
        <taxon>Enterobacteriaceae</taxon>
        <taxon>Leclercia</taxon>
    </lineage>
</organism>
<proteinExistence type="predicted"/>
<evidence type="ECO:0000313" key="2">
    <source>
        <dbReference type="Proteomes" id="UP001062027"/>
    </source>
</evidence>
<dbReference type="Gene3D" id="1.10.1200.10">
    <property type="entry name" value="ACP-like"/>
    <property type="match status" value="1"/>
</dbReference>
<dbReference type="Proteomes" id="UP001062027">
    <property type="component" value="Unassembled WGS sequence"/>
</dbReference>
<gene>
    <name evidence="1" type="ORF">M8318_11795</name>
</gene>
<evidence type="ECO:0000313" key="1">
    <source>
        <dbReference type="EMBL" id="MCU6678350.1"/>
    </source>
</evidence>
<protein>
    <submittedName>
        <fullName evidence="1">DUF1493 family protein</fullName>
    </submittedName>
</protein>
<dbReference type="RefSeq" id="WP_262662763.1">
    <property type="nucleotide sequence ID" value="NZ_JAMHKS010000073.1"/>
</dbReference>
<dbReference type="EMBL" id="JAMHKS010000073">
    <property type="protein sequence ID" value="MCU6678350.1"/>
    <property type="molecule type" value="Genomic_DNA"/>
</dbReference>
<reference evidence="1" key="1">
    <citation type="submission" date="2022-05" db="EMBL/GenBank/DDBJ databases">
        <title>Description of a novel species of Leclercia; Leclercia tamurae and the Proposal for a Novel Genus Silvania gen. nov. Containing Two Novel Species Silvania hatchlandensis sp. nov. and Silvania confinis sp. nov. Isolated from the Rhizosphere of Oak.</title>
        <authorList>
            <person name="Maddock D.W."/>
            <person name="Brady C.L."/>
            <person name="Denman S."/>
            <person name="Arnold D."/>
        </authorList>
    </citation>
    <scope>NUCLEOTIDE SEQUENCE</scope>
    <source>
        <strain evidence="1">H6S3</strain>
    </source>
</reference>
<accession>A0ABT2RBX1</accession>
<comment type="caution">
    <text evidence="1">The sequence shown here is derived from an EMBL/GenBank/DDBJ whole genome shotgun (WGS) entry which is preliminary data.</text>
</comment>
<sequence>MEPTLEQVIEVIRESSGHRRKPIDEDTLIEADLGICGDDGQELLEDCERAFNIEFHTTNNSLRNRFALAENEYLFTSEGFDPFGVGRFFRWIRGIQEPIIRDLTVGKLHNVLVEAVREQCKKD</sequence>
<dbReference type="InterPro" id="IPR036736">
    <property type="entry name" value="ACP-like_sf"/>
</dbReference>
<name>A0ABT2RBX1_9ENTR</name>